<dbReference type="EMBL" id="JABELX010000010">
    <property type="protein sequence ID" value="NNH73342.1"/>
    <property type="molecule type" value="Genomic_DNA"/>
</dbReference>
<protein>
    <recommendedName>
        <fullName evidence="1">DUF6879 domain-containing protein</fullName>
    </recommendedName>
</protein>
<reference evidence="2 3" key="1">
    <citation type="submission" date="2020-05" db="EMBL/GenBank/DDBJ databases">
        <title>MicrobeNet Type strains.</title>
        <authorList>
            <person name="Nicholson A.C."/>
        </authorList>
    </citation>
    <scope>NUCLEOTIDE SEQUENCE [LARGE SCALE GENOMIC DNA]</scope>
    <source>
        <strain evidence="2 3">JCM 3224</strain>
    </source>
</reference>
<dbReference type="InterPro" id="IPR049244">
    <property type="entry name" value="DUF6879"/>
</dbReference>
<dbReference type="Pfam" id="PF21806">
    <property type="entry name" value="DUF6879"/>
    <property type="match status" value="1"/>
</dbReference>
<comment type="caution">
    <text evidence="2">The sequence shown here is derived from an EMBL/GenBank/DDBJ whole genome shotgun (WGS) entry which is preliminary data.</text>
</comment>
<evidence type="ECO:0000259" key="1">
    <source>
        <dbReference type="Pfam" id="PF21806"/>
    </source>
</evidence>
<name>A0A849C3W6_9NOCA</name>
<dbReference type="AlphaFoldDB" id="A0A849C3W6"/>
<gene>
    <name evidence="2" type="ORF">HLB23_26380</name>
</gene>
<accession>A0A849C3W6</accession>
<proteinExistence type="predicted"/>
<dbReference type="Proteomes" id="UP000586827">
    <property type="component" value="Unassembled WGS sequence"/>
</dbReference>
<evidence type="ECO:0000313" key="3">
    <source>
        <dbReference type="Proteomes" id="UP000586827"/>
    </source>
</evidence>
<organism evidence="2 3">
    <name type="scientific">Nocardia uniformis</name>
    <dbReference type="NCBI Taxonomy" id="53432"/>
    <lineage>
        <taxon>Bacteria</taxon>
        <taxon>Bacillati</taxon>
        <taxon>Actinomycetota</taxon>
        <taxon>Actinomycetes</taxon>
        <taxon>Mycobacteriales</taxon>
        <taxon>Nocardiaceae</taxon>
        <taxon>Nocardia</taxon>
    </lineage>
</organism>
<sequence>MLLRQGDWSELFRQCHSEAFHLEVRDDYAVPLESEPFRRFLANEPDDYAWFENWDALVRDATGRGVRMSRVRVVTVPHTDYQRWSLAVSAHNTAAGEDIRYLPRHLAGVVPPDDWWLLDGERVAFNLVDGNSKAAGVAISTDPGLVEYCVGVKQRLWDLATPYAEYAAIARSQIKK</sequence>
<evidence type="ECO:0000313" key="2">
    <source>
        <dbReference type="EMBL" id="NNH73342.1"/>
    </source>
</evidence>
<feature type="domain" description="DUF6879" evidence="1">
    <location>
        <begin position="7"/>
        <end position="168"/>
    </location>
</feature>
<keyword evidence="3" id="KW-1185">Reference proteome</keyword>